<dbReference type="Proteomes" id="UP000813824">
    <property type="component" value="Unassembled WGS sequence"/>
</dbReference>
<dbReference type="InterPro" id="IPR036291">
    <property type="entry name" value="NAD(P)-bd_dom_sf"/>
</dbReference>
<dbReference type="SUPFAM" id="SSF51735">
    <property type="entry name" value="NAD(P)-binding Rossmann-fold domains"/>
    <property type="match status" value="1"/>
</dbReference>
<sequence length="358" mass="39135">MNLTRLSELPATLCLALGCRALAYVVALSQSLSSSCYTYFSRFCGLPPCGVFRVQDSAIVVIGGEGELGRTMALRFSELGYTVFTLHPTLQYMPMSESSSQTVDTSPATLLYQWHKKKEQSSRVWGLVAPIALDITSATDRKRASETVKAYCTSHSLQLVALISLAQPSFPSTYSDPVPEINASSSTTTPTQLKRRSTKDFSHALVWGDMVAQSIREPIVIFQDYIEMLARVSGRIIMVSTSSDPINSHHNLFTSAFDGIQRSISQYLAQQLNFHGIKLCTVSAGPLRHPLESQQSANASTIDQNSQHVSGTFSTILQSLGQYDNAHLPNSRLPKSSSPFTVTQEEVSQLLADVVSAE</sequence>
<evidence type="ECO:0000313" key="2">
    <source>
        <dbReference type="Proteomes" id="UP000813824"/>
    </source>
</evidence>
<evidence type="ECO:0000313" key="1">
    <source>
        <dbReference type="EMBL" id="KAH8106767.1"/>
    </source>
</evidence>
<dbReference type="PROSITE" id="PS51257">
    <property type="entry name" value="PROKAR_LIPOPROTEIN"/>
    <property type="match status" value="1"/>
</dbReference>
<reference evidence="1" key="1">
    <citation type="journal article" date="2021" name="New Phytol.">
        <title>Evolutionary innovations through gain and loss of genes in the ectomycorrhizal Boletales.</title>
        <authorList>
            <person name="Wu G."/>
            <person name="Miyauchi S."/>
            <person name="Morin E."/>
            <person name="Kuo A."/>
            <person name="Drula E."/>
            <person name="Varga T."/>
            <person name="Kohler A."/>
            <person name="Feng B."/>
            <person name="Cao Y."/>
            <person name="Lipzen A."/>
            <person name="Daum C."/>
            <person name="Hundley H."/>
            <person name="Pangilinan J."/>
            <person name="Johnson J."/>
            <person name="Barry K."/>
            <person name="LaButti K."/>
            <person name="Ng V."/>
            <person name="Ahrendt S."/>
            <person name="Min B."/>
            <person name="Choi I.G."/>
            <person name="Park H."/>
            <person name="Plett J.M."/>
            <person name="Magnuson J."/>
            <person name="Spatafora J.W."/>
            <person name="Nagy L.G."/>
            <person name="Henrissat B."/>
            <person name="Grigoriev I.V."/>
            <person name="Yang Z.L."/>
            <person name="Xu J."/>
            <person name="Martin F.M."/>
        </authorList>
    </citation>
    <scope>NUCLEOTIDE SEQUENCE</scope>
    <source>
        <strain evidence="1">KKN 215</strain>
    </source>
</reference>
<organism evidence="1 2">
    <name type="scientific">Cristinia sonorae</name>
    <dbReference type="NCBI Taxonomy" id="1940300"/>
    <lineage>
        <taxon>Eukaryota</taxon>
        <taxon>Fungi</taxon>
        <taxon>Dikarya</taxon>
        <taxon>Basidiomycota</taxon>
        <taxon>Agaricomycotina</taxon>
        <taxon>Agaricomycetes</taxon>
        <taxon>Agaricomycetidae</taxon>
        <taxon>Agaricales</taxon>
        <taxon>Pleurotineae</taxon>
        <taxon>Stephanosporaceae</taxon>
        <taxon>Cristinia</taxon>
    </lineage>
</organism>
<dbReference type="Gene3D" id="3.40.50.720">
    <property type="entry name" value="NAD(P)-binding Rossmann-like Domain"/>
    <property type="match status" value="1"/>
</dbReference>
<gene>
    <name evidence="1" type="ORF">BXZ70DRAFT_1027556</name>
</gene>
<dbReference type="EMBL" id="JAEVFJ010000002">
    <property type="protein sequence ID" value="KAH8106767.1"/>
    <property type="molecule type" value="Genomic_DNA"/>
</dbReference>
<name>A0A8K0UXX7_9AGAR</name>
<protein>
    <submittedName>
        <fullName evidence="1">Uncharacterized protein</fullName>
    </submittedName>
</protein>
<comment type="caution">
    <text evidence="1">The sequence shown here is derived from an EMBL/GenBank/DDBJ whole genome shotgun (WGS) entry which is preliminary data.</text>
</comment>
<proteinExistence type="predicted"/>
<accession>A0A8K0UXX7</accession>
<dbReference type="AlphaFoldDB" id="A0A8K0UXX7"/>
<dbReference type="OrthoDB" id="3160422at2759"/>
<keyword evidence="2" id="KW-1185">Reference proteome</keyword>